<dbReference type="Proteomes" id="UP000594638">
    <property type="component" value="Unassembled WGS sequence"/>
</dbReference>
<keyword evidence="2" id="KW-1185">Reference proteome</keyword>
<name>A0A8S0R104_OLEEU</name>
<protein>
    <submittedName>
        <fullName evidence="1">Uncharacterized protein</fullName>
    </submittedName>
</protein>
<dbReference type="EMBL" id="CACTIH010002035">
    <property type="protein sequence ID" value="CAA2972028.1"/>
    <property type="molecule type" value="Genomic_DNA"/>
</dbReference>
<comment type="caution">
    <text evidence="1">The sequence shown here is derived from an EMBL/GenBank/DDBJ whole genome shotgun (WGS) entry which is preliminary data.</text>
</comment>
<dbReference type="AlphaFoldDB" id="A0A8S0R104"/>
<proteinExistence type="predicted"/>
<organism evidence="1 2">
    <name type="scientific">Olea europaea subsp. europaea</name>
    <dbReference type="NCBI Taxonomy" id="158383"/>
    <lineage>
        <taxon>Eukaryota</taxon>
        <taxon>Viridiplantae</taxon>
        <taxon>Streptophyta</taxon>
        <taxon>Embryophyta</taxon>
        <taxon>Tracheophyta</taxon>
        <taxon>Spermatophyta</taxon>
        <taxon>Magnoliopsida</taxon>
        <taxon>eudicotyledons</taxon>
        <taxon>Gunneridae</taxon>
        <taxon>Pentapetalae</taxon>
        <taxon>asterids</taxon>
        <taxon>lamiids</taxon>
        <taxon>Lamiales</taxon>
        <taxon>Oleaceae</taxon>
        <taxon>Oleeae</taxon>
        <taxon>Olea</taxon>
    </lineage>
</organism>
<evidence type="ECO:0000313" key="2">
    <source>
        <dbReference type="Proteomes" id="UP000594638"/>
    </source>
</evidence>
<evidence type="ECO:0000313" key="1">
    <source>
        <dbReference type="EMBL" id="CAA2972028.1"/>
    </source>
</evidence>
<sequence>MEKIREPPKELAQQKCGALSLLFKANDRGVASWRHSHDVEALPGCIYGAF</sequence>
<reference evidence="1 2" key="1">
    <citation type="submission" date="2019-12" db="EMBL/GenBank/DDBJ databases">
        <authorList>
            <person name="Alioto T."/>
            <person name="Alioto T."/>
            <person name="Gomez Garrido J."/>
        </authorList>
    </citation>
    <scope>NUCLEOTIDE SEQUENCE [LARGE SCALE GENOMIC DNA]</scope>
</reference>
<accession>A0A8S0R104</accession>
<gene>
    <name evidence="1" type="ORF">OLEA9_A121687</name>
</gene>
<dbReference type="Gramene" id="OE9A121687T1">
    <property type="protein sequence ID" value="OE9A121687C1"/>
    <property type="gene ID" value="OE9A121687"/>
</dbReference>